<sequence>MEVITLQHPSLGLVTGVQRSPTIHQYLGIKYAEIPGRFSDPLPCISKNIFATVFGPQAPQGAKTCEAEFDLIGQSLPTSDITNAISEVDCLTLNITVPAGDRLENLPVLVWVHGGNLQLGSSSWPQYDLGHVVETSHRLGKPIIGVSVNYRVGVLGFLTSTKMLNAGYTGNYGYKDLVVAFEWLQQHIQGFGGNQDNITAMGESAGGAAVTTLLWQEKPLFTKLIAMGGTCCLISPAPLEVHDSVFKKAMDNLGLSDQPFEGQLAVLLAMPLEDLVTRTFQKVPALPVVDGSFLPKLHGITGFSDPEDLSIPGKRWCDSMIIGDSKHDGIVMSLSLIASNRVSSVPTTFPAHLKENLSNDVDALTRINTHYPIKTQTTPTEALDILVQMVSDVGFLAPAHYLAAGFPGKSYVYHFNYLNPWDGIWGGKASHILDAAIAFGNYNSKGLDQTGVETSDEMQKAFVCFLNGEEPWKPFQKVRAGPMRLFGNGRGRVVSSLTEAGRHPEVFDIIDNIGWSKWWVALLRYL</sequence>
<dbReference type="Pfam" id="PF00135">
    <property type="entry name" value="COesterase"/>
    <property type="match status" value="1"/>
</dbReference>
<dbReference type="ESTHER" id="9pezi-w7hk68">
    <property type="family name" value="Fungal_carboxylesterase_lipase"/>
</dbReference>
<evidence type="ECO:0000259" key="1">
    <source>
        <dbReference type="Pfam" id="PF00135"/>
    </source>
</evidence>
<gene>
    <name evidence="2" type="ORF">DRE_01237</name>
</gene>
<dbReference type="OrthoDB" id="3200163at2759"/>
<reference evidence="2 3" key="1">
    <citation type="submission" date="2013-05" db="EMBL/GenBank/DDBJ databases">
        <title>Drechslerella stenobrocha genome reveals carnivorous origination and mechanical trapping mechanism of predatory fungi.</title>
        <authorList>
            <person name="Liu X."/>
            <person name="Zhang W."/>
            <person name="Liu K."/>
        </authorList>
    </citation>
    <scope>NUCLEOTIDE SEQUENCE [LARGE SCALE GENOMIC DNA]</scope>
    <source>
        <strain evidence="2 3">248</strain>
    </source>
</reference>
<keyword evidence="3" id="KW-1185">Reference proteome</keyword>
<evidence type="ECO:0000313" key="2">
    <source>
        <dbReference type="EMBL" id="EWC44411.1"/>
    </source>
</evidence>
<dbReference type="EMBL" id="KI966443">
    <property type="protein sequence ID" value="EWC44411.1"/>
    <property type="molecule type" value="Genomic_DNA"/>
</dbReference>
<dbReference type="InterPro" id="IPR002018">
    <property type="entry name" value="CarbesteraseB"/>
</dbReference>
<dbReference type="InterPro" id="IPR050309">
    <property type="entry name" value="Type-B_Carboxylest/Lipase"/>
</dbReference>
<accession>W7HK68</accession>
<dbReference type="Proteomes" id="UP000024837">
    <property type="component" value="Unassembled WGS sequence"/>
</dbReference>
<organism evidence="2 3">
    <name type="scientific">Drechslerella stenobrocha 248</name>
    <dbReference type="NCBI Taxonomy" id="1043628"/>
    <lineage>
        <taxon>Eukaryota</taxon>
        <taxon>Fungi</taxon>
        <taxon>Dikarya</taxon>
        <taxon>Ascomycota</taxon>
        <taxon>Pezizomycotina</taxon>
        <taxon>Orbiliomycetes</taxon>
        <taxon>Orbiliales</taxon>
        <taxon>Orbiliaceae</taxon>
        <taxon>Drechslerella</taxon>
    </lineage>
</organism>
<feature type="domain" description="Carboxylesterase type B" evidence="1">
    <location>
        <begin position="12"/>
        <end position="473"/>
    </location>
</feature>
<dbReference type="InterPro" id="IPR029058">
    <property type="entry name" value="AB_hydrolase_fold"/>
</dbReference>
<evidence type="ECO:0000313" key="3">
    <source>
        <dbReference type="Proteomes" id="UP000024837"/>
    </source>
</evidence>
<dbReference type="SUPFAM" id="SSF53474">
    <property type="entry name" value="alpha/beta-Hydrolases"/>
    <property type="match status" value="1"/>
</dbReference>
<proteinExistence type="predicted"/>
<dbReference type="Gene3D" id="3.40.50.1820">
    <property type="entry name" value="alpha/beta hydrolase"/>
    <property type="match status" value="1"/>
</dbReference>
<protein>
    <recommendedName>
        <fullName evidence="1">Carboxylesterase type B domain-containing protein</fullName>
    </recommendedName>
</protein>
<name>W7HK68_9PEZI</name>
<dbReference type="HOGENOM" id="CLU_006586_14_4_1"/>
<dbReference type="AlphaFoldDB" id="W7HK68"/>
<dbReference type="PANTHER" id="PTHR11559">
    <property type="entry name" value="CARBOXYLESTERASE"/>
    <property type="match status" value="1"/>
</dbReference>